<keyword evidence="5" id="KW-1185">Reference proteome</keyword>
<organism evidence="2 4">
    <name type="scientific">Virgibacillus halodenitrificans</name>
    <name type="common">Bacillus halodenitrificans</name>
    <dbReference type="NCBI Taxonomy" id="1482"/>
    <lineage>
        <taxon>Bacteria</taxon>
        <taxon>Bacillati</taxon>
        <taxon>Bacillota</taxon>
        <taxon>Bacilli</taxon>
        <taxon>Bacillales</taxon>
        <taxon>Bacillaceae</taxon>
        <taxon>Virgibacillus</taxon>
    </lineage>
</organism>
<evidence type="ECO:0000256" key="1">
    <source>
        <dbReference type="SAM" id="Phobius"/>
    </source>
</evidence>
<sequence>MEEKMRDLENQLIDYKRFVSALLILSSYLYMGGIIKTYLQPTSHGGILFLLSLISVSAGIWFIGKGKGIQDKISQER</sequence>
<dbReference type="Proteomes" id="UP000182945">
    <property type="component" value="Chromosome"/>
</dbReference>
<reference evidence="3 5" key="2">
    <citation type="submission" date="2020-09" db="EMBL/GenBank/DDBJ databases">
        <title>Draft Genome Sequences of Oil-Oxidizing Bacteria Halomonas titanicae, Marinobacter lutaoensis, and Virgibacillus halodenitrificans Isolated from Highly Saline Environments.</title>
        <authorList>
            <person name="Grouzdev D.S."/>
            <person name="Sokolova D.S."/>
            <person name="Semenova E.M."/>
            <person name="Borzenkov I.A."/>
            <person name="Bidzhieva S.K."/>
            <person name="Poltaraus A.B."/>
            <person name="Nazina T.N."/>
        </authorList>
    </citation>
    <scope>NUCLEOTIDE SEQUENCE [LARGE SCALE GENOMIC DNA]</scope>
    <source>
        <strain evidence="3 5">VKM B-3472D</strain>
    </source>
</reference>
<name>A0AAC9NK48_VIRHA</name>
<dbReference type="GeneID" id="71514403"/>
<dbReference type="AlphaFoldDB" id="A0AAC9NK48"/>
<keyword evidence="1" id="KW-0812">Transmembrane</keyword>
<gene>
    <name evidence="2" type="ORF">BME96_08360</name>
    <name evidence="3" type="ORF">IC602_09685</name>
</gene>
<dbReference type="Proteomes" id="UP000621631">
    <property type="component" value="Unassembled WGS sequence"/>
</dbReference>
<dbReference type="EMBL" id="CP017962">
    <property type="protein sequence ID" value="APC48187.1"/>
    <property type="molecule type" value="Genomic_DNA"/>
</dbReference>
<protein>
    <recommendedName>
        <fullName evidence="6">YrhC family protein</fullName>
    </recommendedName>
</protein>
<dbReference type="InterPro" id="IPR025418">
    <property type="entry name" value="YrhC-like"/>
</dbReference>
<evidence type="ECO:0000313" key="5">
    <source>
        <dbReference type="Proteomes" id="UP000621631"/>
    </source>
</evidence>
<keyword evidence="1" id="KW-0472">Membrane</keyword>
<accession>A0AAC9NK48</accession>
<feature type="transmembrane region" description="Helical" evidence="1">
    <location>
        <begin position="21"/>
        <end position="39"/>
    </location>
</feature>
<dbReference type="EMBL" id="JACWEZ010000004">
    <property type="protein sequence ID" value="MBD1222878.1"/>
    <property type="molecule type" value="Genomic_DNA"/>
</dbReference>
<keyword evidence="1" id="KW-1133">Transmembrane helix</keyword>
<dbReference type="Pfam" id="PF14143">
    <property type="entry name" value="YrhC"/>
    <property type="match status" value="1"/>
</dbReference>
<dbReference type="RefSeq" id="WP_019377864.1">
    <property type="nucleotide sequence ID" value="NZ_CP017962.1"/>
</dbReference>
<evidence type="ECO:0008006" key="6">
    <source>
        <dbReference type="Google" id="ProtNLM"/>
    </source>
</evidence>
<feature type="transmembrane region" description="Helical" evidence="1">
    <location>
        <begin position="45"/>
        <end position="64"/>
    </location>
</feature>
<evidence type="ECO:0000313" key="4">
    <source>
        <dbReference type="Proteomes" id="UP000182945"/>
    </source>
</evidence>
<reference evidence="2 4" key="1">
    <citation type="submission" date="2016-11" db="EMBL/GenBank/DDBJ databases">
        <title>Complete genome sequencing of Virgibacillus halodenitrificans PDB-F2.</title>
        <authorList>
            <person name="Sun Z."/>
            <person name="Zhou Y."/>
            <person name="Li H."/>
        </authorList>
    </citation>
    <scope>NUCLEOTIDE SEQUENCE [LARGE SCALE GENOMIC DNA]</scope>
    <source>
        <strain evidence="2 4">PDB-F2</strain>
    </source>
</reference>
<evidence type="ECO:0000313" key="2">
    <source>
        <dbReference type="EMBL" id="APC48187.1"/>
    </source>
</evidence>
<dbReference type="KEGG" id="vhl:BME96_08360"/>
<proteinExistence type="predicted"/>
<evidence type="ECO:0000313" key="3">
    <source>
        <dbReference type="EMBL" id="MBD1222878.1"/>
    </source>
</evidence>